<keyword evidence="4" id="KW-0031">Aminopeptidase</keyword>
<dbReference type="AlphaFoldDB" id="A0A7W9E1Q7"/>
<evidence type="ECO:0000256" key="1">
    <source>
        <dbReference type="ARBA" id="ARBA00022801"/>
    </source>
</evidence>
<proteinExistence type="predicted"/>
<evidence type="ECO:0000259" key="3">
    <source>
        <dbReference type="Pfam" id="PF20434"/>
    </source>
</evidence>
<name>A0A7W9E1Q7_9SPHI</name>
<reference evidence="4 5" key="1">
    <citation type="submission" date="2020-08" db="EMBL/GenBank/DDBJ databases">
        <title>Genomic Encyclopedia of Type Strains, Phase IV (KMG-V): Genome sequencing to study the core and pangenomes of soil and plant-associated prokaryotes.</title>
        <authorList>
            <person name="Whitman W."/>
        </authorList>
    </citation>
    <scope>NUCLEOTIDE SEQUENCE [LARGE SCALE GENOMIC DNA]</scope>
    <source>
        <strain evidence="4 5">S3M1</strain>
    </source>
</reference>
<dbReference type="InterPro" id="IPR029058">
    <property type="entry name" value="AB_hydrolase_fold"/>
</dbReference>
<sequence>MIPAFLFFILLSFENAAAQEIKLAPEVHKTTFTYSVKENQELKMDVYSNQGLSVIKPTVIFVFGGGFIQGERDSKTYTEYFNKLATNNYKVVSIDYRLGLKGVKKLSALHTRPLKNAIDTAVKDLYSATAYLINNSVKLGIDTSRIIISGSSAGAIAVLQADWEKRNHTSLTSQLPEQFQYAGVISFSGAIFSYQGAPSYQIAPAPTMLFHGTEDKLVVYNKKRFFNKGFFGSNYLAQRFNKQKYPYYYMRVHGMGHEIAGIPMHRNLNEILWFIDNYIFKKKQYLITTDFNDLQSKRTMKLTPADVYK</sequence>
<dbReference type="EMBL" id="JACHCE010000009">
    <property type="protein sequence ID" value="MBB5638514.1"/>
    <property type="molecule type" value="Genomic_DNA"/>
</dbReference>
<dbReference type="Proteomes" id="UP000537204">
    <property type="component" value="Unassembled WGS sequence"/>
</dbReference>
<dbReference type="GO" id="GO:0004177">
    <property type="term" value="F:aminopeptidase activity"/>
    <property type="evidence" value="ECO:0007669"/>
    <property type="project" value="UniProtKB-KW"/>
</dbReference>
<dbReference type="InterPro" id="IPR050300">
    <property type="entry name" value="GDXG_lipolytic_enzyme"/>
</dbReference>
<evidence type="ECO:0000313" key="4">
    <source>
        <dbReference type="EMBL" id="MBB5638514.1"/>
    </source>
</evidence>
<keyword evidence="1" id="KW-0378">Hydrolase</keyword>
<feature type="domain" description="BD-FAE-like" evidence="3">
    <location>
        <begin position="44"/>
        <end position="189"/>
    </location>
</feature>
<keyword evidence="4" id="KW-0645">Protease</keyword>
<evidence type="ECO:0000256" key="2">
    <source>
        <dbReference type="SAM" id="SignalP"/>
    </source>
</evidence>
<feature type="signal peptide" evidence="2">
    <location>
        <begin position="1"/>
        <end position="18"/>
    </location>
</feature>
<protein>
    <submittedName>
        <fullName evidence="4">Dipeptidyl aminopeptidase/acylaminoacyl peptidase</fullName>
    </submittedName>
</protein>
<evidence type="ECO:0000313" key="5">
    <source>
        <dbReference type="Proteomes" id="UP000537204"/>
    </source>
</evidence>
<gene>
    <name evidence="4" type="ORF">HDE68_004446</name>
</gene>
<dbReference type="Pfam" id="PF20434">
    <property type="entry name" value="BD-FAE"/>
    <property type="match status" value="1"/>
</dbReference>
<dbReference type="Gene3D" id="3.40.50.1820">
    <property type="entry name" value="alpha/beta hydrolase"/>
    <property type="match status" value="1"/>
</dbReference>
<dbReference type="SUPFAM" id="SSF53474">
    <property type="entry name" value="alpha/beta-Hydrolases"/>
    <property type="match status" value="1"/>
</dbReference>
<comment type="caution">
    <text evidence="4">The sequence shown here is derived from an EMBL/GenBank/DDBJ whole genome shotgun (WGS) entry which is preliminary data.</text>
</comment>
<accession>A0A7W9E1Q7</accession>
<keyword evidence="2" id="KW-0732">Signal</keyword>
<dbReference type="InterPro" id="IPR049492">
    <property type="entry name" value="BD-FAE-like_dom"/>
</dbReference>
<dbReference type="PANTHER" id="PTHR48081">
    <property type="entry name" value="AB HYDROLASE SUPERFAMILY PROTEIN C4A8.06C"/>
    <property type="match status" value="1"/>
</dbReference>
<dbReference type="RefSeq" id="WP_183884336.1">
    <property type="nucleotide sequence ID" value="NZ_JACHCE010000009.1"/>
</dbReference>
<organism evidence="4 5">
    <name type="scientific">Pedobacter cryoconitis</name>
    <dbReference type="NCBI Taxonomy" id="188932"/>
    <lineage>
        <taxon>Bacteria</taxon>
        <taxon>Pseudomonadati</taxon>
        <taxon>Bacteroidota</taxon>
        <taxon>Sphingobacteriia</taxon>
        <taxon>Sphingobacteriales</taxon>
        <taxon>Sphingobacteriaceae</taxon>
        <taxon>Pedobacter</taxon>
    </lineage>
</organism>
<feature type="chain" id="PRO_5031020356" evidence="2">
    <location>
        <begin position="19"/>
        <end position="309"/>
    </location>
</feature>